<dbReference type="Proteomes" id="UP001247542">
    <property type="component" value="Unassembled WGS sequence"/>
</dbReference>
<dbReference type="SUPFAM" id="SSF52402">
    <property type="entry name" value="Adenine nucleotide alpha hydrolases-like"/>
    <property type="match status" value="1"/>
</dbReference>
<comment type="caution">
    <text evidence="2">The sequence shown here is derived from an EMBL/GenBank/DDBJ whole genome shotgun (WGS) entry which is preliminary data.</text>
</comment>
<name>A0ABU3IBI6_9ACTO</name>
<evidence type="ECO:0000259" key="1">
    <source>
        <dbReference type="Pfam" id="PF00582"/>
    </source>
</evidence>
<dbReference type="Gene3D" id="3.40.50.620">
    <property type="entry name" value="HUPs"/>
    <property type="match status" value="1"/>
</dbReference>
<dbReference type="RefSeq" id="WP_313273603.1">
    <property type="nucleotide sequence ID" value="NZ_JASXSX010000001.1"/>
</dbReference>
<dbReference type="InterPro" id="IPR014729">
    <property type="entry name" value="Rossmann-like_a/b/a_fold"/>
</dbReference>
<dbReference type="InterPro" id="IPR006016">
    <property type="entry name" value="UspA"/>
</dbReference>
<proteinExistence type="predicted"/>
<keyword evidence="3" id="KW-1185">Reference proteome</keyword>
<dbReference type="Pfam" id="PF00582">
    <property type="entry name" value="Usp"/>
    <property type="match status" value="1"/>
</dbReference>
<accession>A0ABU3IBI6</accession>
<reference evidence="2 3" key="1">
    <citation type="submission" date="2023-06" db="EMBL/GenBank/DDBJ databases">
        <title>Draft genome sequence of Gleimia hominis type strain CCUG 57540T.</title>
        <authorList>
            <person name="Salva-Serra F."/>
            <person name="Cardew S."/>
            <person name="Jensie Markopoulos S."/>
            <person name="Ohlen M."/>
            <person name="Inganas E."/>
            <person name="Svensson-Stadler L."/>
            <person name="Moore E.R.B."/>
        </authorList>
    </citation>
    <scope>NUCLEOTIDE SEQUENCE [LARGE SCALE GENOMIC DNA]</scope>
    <source>
        <strain evidence="2 3">CCUG 57540</strain>
    </source>
</reference>
<sequence length="132" mass="14339">MSVLISYHGNAESDAALKLALQLAQLRRTHLVIVVAARFSKGDERTVSNAHDRLWEALEGTTIPFKVISATADKTVSESVLDTAVETDVDLIVLGLRRGGSKHTYMGDNATRILLDAPCPVVTTTEHVLEDE</sequence>
<gene>
    <name evidence="2" type="ORF">QS713_06700</name>
</gene>
<feature type="domain" description="UspA" evidence="1">
    <location>
        <begin position="3"/>
        <end position="122"/>
    </location>
</feature>
<evidence type="ECO:0000313" key="2">
    <source>
        <dbReference type="EMBL" id="MDT3767747.1"/>
    </source>
</evidence>
<evidence type="ECO:0000313" key="3">
    <source>
        <dbReference type="Proteomes" id="UP001247542"/>
    </source>
</evidence>
<organism evidence="2 3">
    <name type="scientific">Gleimia hominis</name>
    <dbReference type="NCBI Taxonomy" id="595468"/>
    <lineage>
        <taxon>Bacteria</taxon>
        <taxon>Bacillati</taxon>
        <taxon>Actinomycetota</taxon>
        <taxon>Actinomycetes</taxon>
        <taxon>Actinomycetales</taxon>
        <taxon>Actinomycetaceae</taxon>
        <taxon>Gleimia</taxon>
    </lineage>
</organism>
<protein>
    <submittedName>
        <fullName evidence="2">Universal stress protein</fullName>
    </submittedName>
</protein>
<dbReference type="EMBL" id="JASXSX010000001">
    <property type="protein sequence ID" value="MDT3767747.1"/>
    <property type="molecule type" value="Genomic_DNA"/>
</dbReference>